<dbReference type="VEuPathDB" id="AmoebaDB:NAEGRDRAFT_68369"/>
<reference evidence="1 2" key="1">
    <citation type="journal article" date="2010" name="Cell">
        <title>The genome of Naegleria gruberi illuminates early eukaryotic versatility.</title>
        <authorList>
            <person name="Fritz-Laylin L.K."/>
            <person name="Prochnik S.E."/>
            <person name="Ginger M.L."/>
            <person name="Dacks J.B."/>
            <person name="Carpenter M.L."/>
            <person name="Field M.C."/>
            <person name="Kuo A."/>
            <person name="Paredez A."/>
            <person name="Chapman J."/>
            <person name="Pham J."/>
            <person name="Shu S."/>
            <person name="Neupane R."/>
            <person name="Cipriano M."/>
            <person name="Mancuso J."/>
            <person name="Tu H."/>
            <person name="Salamov A."/>
            <person name="Lindquist E."/>
            <person name="Shapiro H."/>
            <person name="Lucas S."/>
            <person name="Grigoriev I.V."/>
            <person name="Cande W.Z."/>
            <person name="Fulton C."/>
            <person name="Rokhsar D.S."/>
            <person name="Dawson S.C."/>
        </authorList>
    </citation>
    <scope>NUCLEOTIDE SEQUENCE [LARGE SCALE GENOMIC DNA]</scope>
    <source>
        <strain evidence="1 2">NEG-M</strain>
    </source>
</reference>
<dbReference type="InParanoid" id="D2VHL6"/>
<proteinExistence type="predicted"/>
<sequence length="241" mass="27821">MKIAQKQQLEFVKLIRNDEISELPNVVIVSQLIVGLSDKDNVFFLDLLTSIQMNLLNPSVSEYHLLQIDNSLDSDIMSLLFSNKIKIRHIGKEINRSIFLKYCNEYLKDRTVLYLNQPDVYFDNTLILASTIQYGECVKIYKRLSMVKPFDCERGQGSISEGIIFKTNSQEPFMVNEGDPDWTKQLIIPMTAKIFKTHNCKLAEQINGWFLSDPSQLVYSNLHIPNNQKVLVTKREGVKKE</sequence>
<protein>
    <submittedName>
        <fullName evidence="1">Predicted protein</fullName>
    </submittedName>
</protein>
<dbReference type="Proteomes" id="UP000006671">
    <property type="component" value="Unassembled WGS sequence"/>
</dbReference>
<name>D2VHL6_NAEGR</name>
<dbReference type="RefSeq" id="XP_002676445.1">
    <property type="nucleotide sequence ID" value="XM_002676399.1"/>
</dbReference>
<gene>
    <name evidence="1" type="ORF">NAEGRDRAFT_68369</name>
</gene>
<dbReference type="KEGG" id="ngr:NAEGRDRAFT_68369"/>
<dbReference type="EMBL" id="GG738872">
    <property type="protein sequence ID" value="EFC43701.1"/>
    <property type="molecule type" value="Genomic_DNA"/>
</dbReference>
<keyword evidence="2" id="KW-1185">Reference proteome</keyword>
<accession>D2VHL6</accession>
<dbReference type="GeneID" id="8862205"/>
<dbReference type="AlphaFoldDB" id="D2VHL6"/>
<evidence type="ECO:0000313" key="1">
    <source>
        <dbReference type="EMBL" id="EFC43701.1"/>
    </source>
</evidence>
<organism evidence="2">
    <name type="scientific">Naegleria gruberi</name>
    <name type="common">Amoeba</name>
    <dbReference type="NCBI Taxonomy" id="5762"/>
    <lineage>
        <taxon>Eukaryota</taxon>
        <taxon>Discoba</taxon>
        <taxon>Heterolobosea</taxon>
        <taxon>Tetramitia</taxon>
        <taxon>Eutetramitia</taxon>
        <taxon>Vahlkampfiidae</taxon>
        <taxon>Naegleria</taxon>
    </lineage>
</organism>
<evidence type="ECO:0000313" key="2">
    <source>
        <dbReference type="Proteomes" id="UP000006671"/>
    </source>
</evidence>